<feature type="compositionally biased region" description="Acidic residues" evidence="1">
    <location>
        <begin position="212"/>
        <end position="223"/>
    </location>
</feature>
<organism evidence="2 3">
    <name type="scientific">Aphanomyces astaci</name>
    <name type="common">Crayfish plague agent</name>
    <dbReference type="NCBI Taxonomy" id="112090"/>
    <lineage>
        <taxon>Eukaryota</taxon>
        <taxon>Sar</taxon>
        <taxon>Stramenopiles</taxon>
        <taxon>Oomycota</taxon>
        <taxon>Saprolegniomycetes</taxon>
        <taxon>Saprolegniales</taxon>
        <taxon>Verrucalvaceae</taxon>
        <taxon>Aphanomyces</taxon>
    </lineage>
</organism>
<dbReference type="EMBL" id="QUTF01011929">
    <property type="protein sequence ID" value="RHZ26243.1"/>
    <property type="molecule type" value="Genomic_DNA"/>
</dbReference>
<protein>
    <recommendedName>
        <fullName evidence="4">FYVE-type domain-containing protein</fullName>
    </recommendedName>
</protein>
<dbReference type="AlphaFoldDB" id="A0A3R7BX88"/>
<name>A0A3R7BX88_APHAT</name>
<reference evidence="2 3" key="1">
    <citation type="submission" date="2018-08" db="EMBL/GenBank/DDBJ databases">
        <title>Aphanomyces genome sequencing and annotation.</title>
        <authorList>
            <person name="Minardi D."/>
            <person name="Oidtmann B."/>
            <person name="Van Der Giezen M."/>
            <person name="Studholme D.J."/>
        </authorList>
    </citation>
    <scope>NUCLEOTIDE SEQUENCE [LARGE SCALE GENOMIC DNA]</scope>
    <source>
        <strain evidence="2 3">FDL457</strain>
    </source>
</reference>
<evidence type="ECO:0000313" key="2">
    <source>
        <dbReference type="EMBL" id="RHZ26243.1"/>
    </source>
</evidence>
<comment type="caution">
    <text evidence="2">The sequence shown here is derived from an EMBL/GenBank/DDBJ whole genome shotgun (WGS) entry which is preliminary data.</text>
</comment>
<dbReference type="InterPro" id="IPR011011">
    <property type="entry name" value="Znf_FYVE_PHD"/>
</dbReference>
<dbReference type="PANTHER" id="PTHR43102">
    <property type="entry name" value="SLR1143 PROTEIN"/>
    <property type="match status" value="1"/>
</dbReference>
<gene>
    <name evidence="2" type="ORF">DYB26_003241</name>
</gene>
<dbReference type="Proteomes" id="UP000286510">
    <property type="component" value="Unassembled WGS sequence"/>
</dbReference>
<dbReference type="PANTHER" id="PTHR43102:SF2">
    <property type="entry name" value="GAF DOMAIN-CONTAINING PROTEIN"/>
    <property type="match status" value="1"/>
</dbReference>
<sequence length="512" mass="57342">MSHSELNPPSYLLYSMDPRRLSIADFLGKYTTGSSRNRNTTDMFNPPPSLITVSPIDPSPEVAPPLSCFIDDVATMPTAKLLQHGEQFAKSFLSQCGRARHVSRRLRYSTSNGRGEEKAKDVYCKYDAAAKTYSVHAVTEIQAGLKEVLELLAGDIDPTSSRHGFNVFLWRVFGSALDSATNLRCTKERRRKRRVQDWIGEPEECPVPTTDNNDDQGSDDEGSDDDVFLTMKKIKQSYEGAAVKQTTFVQTNFFLRKSKAEWLLLDYIQKRSDSSIVRVFKSVDNTTSYPQLHRGKVIPRHTRILFGFHIEELSFHNGGVCRVTFFGSHEATKATHASHRLLQKLGESLHTIDLAVLRRRLGHKAQLSKALPPSAALLGDMCVHCRKFTNGIVCRLCAGHVCAVCSSIEEVEAGLHNVFELRVCGPCVELTKQRHLANMKRQQRQQQTHPPLYVHPIRDTSPLLVVVGLSQRGMFRISEATLEGSYHDMLDALQTTPSSDDDADDNMPSKSP</sequence>
<feature type="region of interest" description="Disordered" evidence="1">
    <location>
        <begin position="196"/>
        <end position="223"/>
    </location>
</feature>
<accession>A0A3R7BX88</accession>
<feature type="region of interest" description="Disordered" evidence="1">
    <location>
        <begin position="492"/>
        <end position="512"/>
    </location>
</feature>
<evidence type="ECO:0000313" key="3">
    <source>
        <dbReference type="Proteomes" id="UP000286510"/>
    </source>
</evidence>
<dbReference type="SUPFAM" id="SSF57903">
    <property type="entry name" value="FYVE/PHD zinc finger"/>
    <property type="match status" value="1"/>
</dbReference>
<proteinExistence type="predicted"/>
<evidence type="ECO:0008006" key="4">
    <source>
        <dbReference type="Google" id="ProtNLM"/>
    </source>
</evidence>
<evidence type="ECO:0000256" key="1">
    <source>
        <dbReference type="SAM" id="MobiDB-lite"/>
    </source>
</evidence>
<dbReference type="VEuPathDB" id="FungiDB:H257_03736"/>